<feature type="domain" description="RapZ C-terminal" evidence="1">
    <location>
        <begin position="5"/>
        <end position="123"/>
    </location>
</feature>
<organism evidence="2 3">
    <name type="scientific">Bailinhaonella thermotolerans</name>
    <dbReference type="NCBI Taxonomy" id="1070861"/>
    <lineage>
        <taxon>Bacteria</taxon>
        <taxon>Bacillati</taxon>
        <taxon>Actinomycetota</taxon>
        <taxon>Actinomycetes</taxon>
        <taxon>Streptosporangiales</taxon>
        <taxon>Streptosporangiaceae</taxon>
        <taxon>Bailinhaonella</taxon>
    </lineage>
</organism>
<dbReference type="AlphaFoldDB" id="A0A3A4AD37"/>
<dbReference type="InterPro" id="IPR005337">
    <property type="entry name" value="RapZ-like"/>
</dbReference>
<keyword evidence="3" id="KW-1185">Reference proteome</keyword>
<dbReference type="OrthoDB" id="3217588at2"/>
<name>A0A3A4AD37_9ACTN</name>
<comment type="caution">
    <text evidence="2">The sequence shown here is derived from an EMBL/GenBank/DDBJ whole genome shotgun (WGS) entry which is preliminary data.</text>
</comment>
<evidence type="ECO:0000259" key="1">
    <source>
        <dbReference type="Pfam" id="PF22740"/>
    </source>
</evidence>
<dbReference type="InterPro" id="IPR053931">
    <property type="entry name" value="RapZ_C"/>
</dbReference>
<dbReference type="EMBL" id="QZEY01000017">
    <property type="protein sequence ID" value="RJL23970.1"/>
    <property type="molecule type" value="Genomic_DNA"/>
</dbReference>
<dbReference type="RefSeq" id="WP_119930225.1">
    <property type="nucleotide sequence ID" value="NZ_QZEY01000017.1"/>
</dbReference>
<evidence type="ECO:0000313" key="3">
    <source>
        <dbReference type="Proteomes" id="UP000265768"/>
    </source>
</evidence>
<protein>
    <submittedName>
        <fullName evidence="2">ATPase</fullName>
    </submittedName>
</protein>
<proteinExistence type="predicted"/>
<dbReference type="PANTHER" id="PTHR30448">
    <property type="entry name" value="RNASE ADAPTER PROTEIN RAPZ"/>
    <property type="match status" value="1"/>
</dbReference>
<dbReference type="Proteomes" id="UP000265768">
    <property type="component" value="Unassembled WGS sequence"/>
</dbReference>
<dbReference type="GO" id="GO:0005524">
    <property type="term" value="F:ATP binding"/>
    <property type="evidence" value="ECO:0007669"/>
    <property type="project" value="InterPro"/>
</dbReference>
<gene>
    <name evidence="2" type="ORF">D5H75_31550</name>
</gene>
<sequence>MTHPAVEVISFGYGHADPPTADVLIDARRLFRNPHADPRMRELTGLDDAVRRHVLATPGIGAVVAATVTLGAELVTDLPPGARPVRIATGCAGGRHRSVALAEAISAGLRDRGVAATLSHRDITKPIIQP</sequence>
<dbReference type="Pfam" id="PF22740">
    <property type="entry name" value="PapZ_C"/>
    <property type="match status" value="1"/>
</dbReference>
<reference evidence="2 3" key="1">
    <citation type="submission" date="2018-09" db="EMBL/GenBank/DDBJ databases">
        <title>YIM 75507 draft genome.</title>
        <authorList>
            <person name="Tang S."/>
            <person name="Feng Y."/>
        </authorList>
    </citation>
    <scope>NUCLEOTIDE SEQUENCE [LARGE SCALE GENOMIC DNA]</scope>
    <source>
        <strain evidence="2 3">YIM 75507</strain>
    </source>
</reference>
<accession>A0A3A4AD37</accession>
<evidence type="ECO:0000313" key="2">
    <source>
        <dbReference type="EMBL" id="RJL23970.1"/>
    </source>
</evidence>
<dbReference type="PANTHER" id="PTHR30448:SF0">
    <property type="entry name" value="RNASE ADAPTER PROTEIN RAPZ"/>
    <property type="match status" value="1"/>
</dbReference>